<feature type="domain" description="Protein FecR C-terminal" evidence="2">
    <location>
        <begin position="256"/>
        <end position="322"/>
    </location>
</feature>
<dbReference type="Gene3D" id="2.60.120.1440">
    <property type="match status" value="1"/>
</dbReference>
<evidence type="ECO:0000313" key="4">
    <source>
        <dbReference type="Proteomes" id="UP000585050"/>
    </source>
</evidence>
<dbReference type="Gene3D" id="3.55.50.30">
    <property type="match status" value="1"/>
</dbReference>
<gene>
    <name evidence="3" type="ORF">HGP29_17505</name>
</gene>
<keyword evidence="1" id="KW-1133">Transmembrane helix</keyword>
<dbReference type="InterPro" id="IPR012373">
    <property type="entry name" value="Ferrdict_sens_TM"/>
</dbReference>
<dbReference type="Proteomes" id="UP000585050">
    <property type="component" value="Unassembled WGS sequence"/>
</dbReference>
<keyword evidence="1" id="KW-0472">Membrane</keyword>
<evidence type="ECO:0000259" key="2">
    <source>
        <dbReference type="Pfam" id="PF16344"/>
    </source>
</evidence>
<evidence type="ECO:0000313" key="3">
    <source>
        <dbReference type="EMBL" id="NLR93013.1"/>
    </source>
</evidence>
<dbReference type="AlphaFoldDB" id="A0A7X8SMM2"/>
<dbReference type="GO" id="GO:0016989">
    <property type="term" value="F:sigma factor antagonist activity"/>
    <property type="evidence" value="ECO:0007669"/>
    <property type="project" value="TreeGrafter"/>
</dbReference>
<protein>
    <submittedName>
        <fullName evidence="3">FecR family protein</fullName>
    </submittedName>
</protein>
<reference evidence="3 4" key="1">
    <citation type="submission" date="2020-04" db="EMBL/GenBank/DDBJ databases">
        <title>Flammeovirga sp. SR4, a novel species isolated from seawater.</title>
        <authorList>
            <person name="Wang X."/>
        </authorList>
    </citation>
    <scope>NUCLEOTIDE SEQUENCE [LARGE SCALE GENOMIC DNA]</scope>
    <source>
        <strain evidence="3 4">SR4</strain>
    </source>
</reference>
<dbReference type="RefSeq" id="WP_168883725.1">
    <property type="nucleotide sequence ID" value="NZ_JABAIL010000005.1"/>
</dbReference>
<dbReference type="PANTHER" id="PTHR30273">
    <property type="entry name" value="PERIPLASMIC SIGNAL SENSOR AND SIGMA FACTOR ACTIVATOR FECR-RELATED"/>
    <property type="match status" value="1"/>
</dbReference>
<dbReference type="InterPro" id="IPR032508">
    <property type="entry name" value="FecR_C"/>
</dbReference>
<keyword evidence="1" id="KW-0812">Transmembrane</keyword>
<dbReference type="Pfam" id="PF16344">
    <property type="entry name" value="FecR_C"/>
    <property type="match status" value="1"/>
</dbReference>
<dbReference type="EMBL" id="JABAIL010000005">
    <property type="protein sequence ID" value="NLR93013.1"/>
    <property type="molecule type" value="Genomic_DNA"/>
</dbReference>
<comment type="caution">
    <text evidence="3">The sequence shown here is derived from an EMBL/GenBank/DDBJ whole genome shotgun (WGS) entry which is preliminary data.</text>
</comment>
<proteinExistence type="predicted"/>
<accession>A0A7X8SMM2</accession>
<feature type="transmembrane region" description="Helical" evidence="1">
    <location>
        <begin position="94"/>
        <end position="111"/>
    </location>
</feature>
<name>A0A7X8SMM2_9BACT</name>
<dbReference type="PANTHER" id="PTHR30273:SF2">
    <property type="entry name" value="PROTEIN FECR"/>
    <property type="match status" value="1"/>
</dbReference>
<evidence type="ECO:0000256" key="1">
    <source>
        <dbReference type="SAM" id="Phobius"/>
    </source>
</evidence>
<sequence>MIPENDHEFIDKALKHYDQESTSNKDQVDDSSDKELSLLNKVSDELSNMSIPTSKKSKEQSWSEIYGKINSETVKQAEASFIDMLFSPKYMKKVAAIAGVFVGLYAMWFFLSGIQNVTPSDGTLEYTFPDGSTVFLKKGSNIRYLKSGFDGNVYLNGHAQFHLNAVHEGGVSYEVKTDRSIILADAGSIFDVRDDSYLYHITNIGRPLVQVRTPHQDEATSNILLKKGNSLKTKSAELGDVLQGDLTHINWPKGHFIYHEVPLSMVLFDFENQFGVKVVHSLPELSNKVFSGSFKDENINTALSDLTKDLALNFRLEGESVILSDINN</sequence>
<organism evidence="3 4">
    <name type="scientific">Flammeovirga agarivorans</name>
    <dbReference type="NCBI Taxonomy" id="2726742"/>
    <lineage>
        <taxon>Bacteria</taxon>
        <taxon>Pseudomonadati</taxon>
        <taxon>Bacteroidota</taxon>
        <taxon>Cytophagia</taxon>
        <taxon>Cytophagales</taxon>
        <taxon>Flammeovirgaceae</taxon>
        <taxon>Flammeovirga</taxon>
    </lineage>
</organism>
<keyword evidence="4" id="KW-1185">Reference proteome</keyword>